<feature type="chain" id="PRO_5015480978" evidence="1">
    <location>
        <begin position="26"/>
        <end position="219"/>
    </location>
</feature>
<organism evidence="2 3">
    <name type="scientific">Kordia periserrulae</name>
    <dbReference type="NCBI Taxonomy" id="701523"/>
    <lineage>
        <taxon>Bacteria</taxon>
        <taxon>Pseudomonadati</taxon>
        <taxon>Bacteroidota</taxon>
        <taxon>Flavobacteriia</taxon>
        <taxon>Flavobacteriales</taxon>
        <taxon>Flavobacteriaceae</taxon>
        <taxon>Kordia</taxon>
    </lineage>
</organism>
<reference evidence="2 3" key="1">
    <citation type="submission" date="2018-04" db="EMBL/GenBank/DDBJ databases">
        <title>Genomic Encyclopedia of Archaeal and Bacterial Type Strains, Phase II (KMG-II): from individual species to whole genera.</title>
        <authorList>
            <person name="Goeker M."/>
        </authorList>
    </citation>
    <scope>NUCLEOTIDE SEQUENCE [LARGE SCALE GENOMIC DNA]</scope>
    <source>
        <strain evidence="2 3">DSM 25731</strain>
    </source>
</reference>
<dbReference type="AlphaFoldDB" id="A0A2T6BZB7"/>
<protein>
    <submittedName>
        <fullName evidence="2">Uncharacterized protein</fullName>
    </submittedName>
</protein>
<name>A0A2T6BZB7_9FLAO</name>
<sequence length="219" mass="25553">MHKIYKMKKIIVLLLALCTTIVVNAQDKDSKDAVLEDITKDVCECVSDKVAEGIPRKEIEVQLGLCLINSYGKYRERIEKFMEIAFSDPESMEKFGQEIGMKMLTVCPDTFMAFAKDLIEEEVENYNPESETNSKVSTVSGEVVKLDNDQFNVLYFKGNNKRTYKLLWQEYFEGQELLLDFKSLKNKNIEVSFEDKEMYDPKLKDYRTYKVLRKIEIVN</sequence>
<dbReference type="Proteomes" id="UP000244090">
    <property type="component" value="Unassembled WGS sequence"/>
</dbReference>
<dbReference type="EMBL" id="QBKT01000004">
    <property type="protein sequence ID" value="PTX61410.1"/>
    <property type="molecule type" value="Genomic_DNA"/>
</dbReference>
<accession>A0A2T6BZB7</accession>
<evidence type="ECO:0000313" key="3">
    <source>
        <dbReference type="Proteomes" id="UP000244090"/>
    </source>
</evidence>
<proteinExistence type="predicted"/>
<gene>
    <name evidence="2" type="ORF">C8N46_10453</name>
</gene>
<keyword evidence="3" id="KW-1185">Reference proteome</keyword>
<comment type="caution">
    <text evidence="2">The sequence shown here is derived from an EMBL/GenBank/DDBJ whole genome shotgun (WGS) entry which is preliminary data.</text>
</comment>
<feature type="signal peptide" evidence="1">
    <location>
        <begin position="1"/>
        <end position="25"/>
    </location>
</feature>
<keyword evidence="1" id="KW-0732">Signal</keyword>
<evidence type="ECO:0000256" key="1">
    <source>
        <dbReference type="SAM" id="SignalP"/>
    </source>
</evidence>
<evidence type="ECO:0000313" key="2">
    <source>
        <dbReference type="EMBL" id="PTX61410.1"/>
    </source>
</evidence>